<protein>
    <submittedName>
        <fullName evidence="10">Cation diffusion facilitator family transporter</fullName>
    </submittedName>
</protein>
<dbReference type="Proteomes" id="UP001229209">
    <property type="component" value="Unassembled WGS sequence"/>
</dbReference>
<keyword evidence="5 7" id="KW-1133">Transmembrane helix</keyword>
<comment type="caution">
    <text evidence="10">The sequence shown here is derived from an EMBL/GenBank/DDBJ whole genome shotgun (WGS) entry which is preliminary data.</text>
</comment>
<dbReference type="Pfam" id="PF01545">
    <property type="entry name" value="Cation_efflux"/>
    <property type="match status" value="1"/>
</dbReference>
<dbReference type="InterPro" id="IPR027469">
    <property type="entry name" value="Cation_efflux_TMD_sf"/>
</dbReference>
<dbReference type="SUPFAM" id="SSF161111">
    <property type="entry name" value="Cation efflux protein transmembrane domain-like"/>
    <property type="match status" value="1"/>
</dbReference>
<dbReference type="InterPro" id="IPR036837">
    <property type="entry name" value="Cation_efflux_CTD_sf"/>
</dbReference>
<dbReference type="PANTHER" id="PTHR43840">
    <property type="entry name" value="MITOCHONDRIAL METAL TRANSPORTER 1-RELATED"/>
    <property type="match status" value="1"/>
</dbReference>
<feature type="transmembrane region" description="Helical" evidence="7">
    <location>
        <begin position="182"/>
        <end position="200"/>
    </location>
</feature>
<comment type="similarity">
    <text evidence="2">Belongs to the cation diffusion facilitator (CDF) transporter (TC 2.A.4) family.</text>
</comment>
<feature type="transmembrane region" description="Helical" evidence="7">
    <location>
        <begin position="110"/>
        <end position="133"/>
    </location>
</feature>
<proteinExistence type="inferred from homology"/>
<keyword evidence="3" id="KW-0813">Transport</keyword>
<feature type="domain" description="Cation efflux protein cytoplasmic" evidence="9">
    <location>
        <begin position="214"/>
        <end position="291"/>
    </location>
</feature>
<evidence type="ECO:0000256" key="6">
    <source>
        <dbReference type="ARBA" id="ARBA00023136"/>
    </source>
</evidence>
<evidence type="ECO:0000313" key="11">
    <source>
        <dbReference type="Proteomes" id="UP001229209"/>
    </source>
</evidence>
<dbReference type="RefSeq" id="WP_238413661.1">
    <property type="nucleotide sequence ID" value="NZ_JAURUO010000001.1"/>
</dbReference>
<organism evidence="10 11">
    <name type="scientific">Alicyclobacillus tolerans</name>
    <dbReference type="NCBI Taxonomy" id="90970"/>
    <lineage>
        <taxon>Bacteria</taxon>
        <taxon>Bacillati</taxon>
        <taxon>Bacillota</taxon>
        <taxon>Bacilli</taxon>
        <taxon>Bacillales</taxon>
        <taxon>Alicyclobacillaceae</taxon>
        <taxon>Alicyclobacillus</taxon>
    </lineage>
</organism>
<keyword evidence="11" id="KW-1185">Reference proteome</keyword>
<feature type="transmembrane region" description="Helical" evidence="7">
    <location>
        <begin position="35"/>
        <end position="56"/>
    </location>
</feature>
<dbReference type="Gene3D" id="3.30.70.1350">
    <property type="entry name" value="Cation efflux protein, cytoplasmic domain"/>
    <property type="match status" value="1"/>
</dbReference>
<evidence type="ECO:0000256" key="1">
    <source>
        <dbReference type="ARBA" id="ARBA00004141"/>
    </source>
</evidence>
<dbReference type="PANTHER" id="PTHR43840:SF15">
    <property type="entry name" value="MITOCHONDRIAL METAL TRANSPORTER 1-RELATED"/>
    <property type="match status" value="1"/>
</dbReference>
<feature type="transmembrane region" description="Helical" evidence="7">
    <location>
        <begin position="76"/>
        <end position="98"/>
    </location>
</feature>
<accession>A0ABT9LSM5</accession>
<evidence type="ECO:0000259" key="9">
    <source>
        <dbReference type="Pfam" id="PF16916"/>
    </source>
</evidence>
<reference evidence="10 11" key="1">
    <citation type="submission" date="2023-07" db="EMBL/GenBank/DDBJ databases">
        <title>Genomic Encyclopedia of Type Strains, Phase IV (KMG-IV): sequencing the most valuable type-strain genomes for metagenomic binning, comparative biology and taxonomic classification.</title>
        <authorList>
            <person name="Goeker M."/>
        </authorList>
    </citation>
    <scope>NUCLEOTIDE SEQUENCE [LARGE SCALE GENOMIC DNA]</scope>
    <source>
        <strain evidence="10 11">DSM 25924</strain>
    </source>
</reference>
<name>A0ABT9LSM5_9BACL</name>
<keyword evidence="4 7" id="KW-0812">Transmembrane</keyword>
<evidence type="ECO:0000256" key="2">
    <source>
        <dbReference type="ARBA" id="ARBA00008114"/>
    </source>
</evidence>
<dbReference type="NCBIfam" id="TIGR01297">
    <property type="entry name" value="CDF"/>
    <property type="match status" value="1"/>
</dbReference>
<feature type="transmembrane region" description="Helical" evidence="7">
    <location>
        <begin position="9"/>
        <end position="29"/>
    </location>
</feature>
<dbReference type="EMBL" id="JAURUO010000001">
    <property type="protein sequence ID" value="MDP9727274.1"/>
    <property type="molecule type" value="Genomic_DNA"/>
</dbReference>
<gene>
    <name evidence="10" type="ORF">J2S04_000196</name>
</gene>
<evidence type="ECO:0000313" key="10">
    <source>
        <dbReference type="EMBL" id="MDP9727274.1"/>
    </source>
</evidence>
<sequence>MSGTTARIAWINTLLNILLTFGKGIVGVITGNEAIIADAVHSGADVVGSVAVVVGLRIARKPPDDDHPYGHGKAELIAASIVAGFLIAAALEVAYSSLRSLFFPPIQPDWLAAWTAFISMLVKEAMFQVNIRIAKKKRSQSLMASAYDNRSDVYSSLAALLGILLSLLGRYLHWVWLMQMDGVAGAVVAILVVKMALKIARDSLQPLMDRVVLEDADLTPYRESIENSSGVCHIDDLRVRDHGSYVVVDVEISVDANLTVAEGHQIAASLRQSMKANFPRILDVFVHVNPYVEGEEEHGQTHD</sequence>
<evidence type="ECO:0000256" key="3">
    <source>
        <dbReference type="ARBA" id="ARBA00022448"/>
    </source>
</evidence>
<evidence type="ECO:0000259" key="8">
    <source>
        <dbReference type="Pfam" id="PF01545"/>
    </source>
</evidence>
<comment type="subcellular location">
    <subcellularLocation>
        <location evidence="1">Membrane</location>
        <topology evidence="1">Multi-pass membrane protein</topology>
    </subcellularLocation>
</comment>
<dbReference type="InterPro" id="IPR058533">
    <property type="entry name" value="Cation_efflux_TM"/>
</dbReference>
<keyword evidence="6 7" id="KW-0472">Membrane</keyword>
<feature type="transmembrane region" description="Helical" evidence="7">
    <location>
        <begin position="153"/>
        <end position="176"/>
    </location>
</feature>
<feature type="domain" description="Cation efflux protein transmembrane" evidence="8">
    <location>
        <begin position="10"/>
        <end position="208"/>
    </location>
</feature>
<evidence type="ECO:0000256" key="7">
    <source>
        <dbReference type="SAM" id="Phobius"/>
    </source>
</evidence>
<dbReference type="InterPro" id="IPR027470">
    <property type="entry name" value="Cation_efflux_CTD"/>
</dbReference>
<dbReference type="SUPFAM" id="SSF160240">
    <property type="entry name" value="Cation efflux protein cytoplasmic domain-like"/>
    <property type="match status" value="1"/>
</dbReference>
<dbReference type="Pfam" id="PF16916">
    <property type="entry name" value="ZT_dimer"/>
    <property type="match status" value="1"/>
</dbReference>
<dbReference type="InterPro" id="IPR002524">
    <property type="entry name" value="Cation_efflux"/>
</dbReference>
<dbReference type="InterPro" id="IPR050291">
    <property type="entry name" value="CDF_Transporter"/>
</dbReference>
<evidence type="ECO:0000256" key="4">
    <source>
        <dbReference type="ARBA" id="ARBA00022692"/>
    </source>
</evidence>
<dbReference type="Gene3D" id="1.20.1510.10">
    <property type="entry name" value="Cation efflux protein transmembrane domain"/>
    <property type="match status" value="1"/>
</dbReference>
<evidence type="ECO:0000256" key="5">
    <source>
        <dbReference type="ARBA" id="ARBA00022989"/>
    </source>
</evidence>